<organism evidence="1 2">
    <name type="scientific">Desulfocucumis palustris</name>
    <dbReference type="NCBI Taxonomy" id="1898651"/>
    <lineage>
        <taxon>Bacteria</taxon>
        <taxon>Bacillati</taxon>
        <taxon>Bacillota</taxon>
        <taxon>Clostridia</taxon>
        <taxon>Eubacteriales</taxon>
        <taxon>Desulfocucumaceae</taxon>
        <taxon>Desulfocucumis</taxon>
    </lineage>
</organism>
<evidence type="ECO:0000313" key="2">
    <source>
        <dbReference type="Proteomes" id="UP000239549"/>
    </source>
</evidence>
<name>A0A2L2XJM2_9FIRM</name>
<evidence type="ECO:0000313" key="1">
    <source>
        <dbReference type="EMBL" id="GBF34466.1"/>
    </source>
</evidence>
<comment type="caution">
    <text evidence="1">The sequence shown here is derived from an EMBL/GenBank/DDBJ whole genome shotgun (WGS) entry which is preliminary data.</text>
</comment>
<sequence>MDPLSTTFPHLFYINTSNPLTAIKKIKMSLWNYFNSRQGDGHPGLIKPFFLSNSQGNIFLQVNRTSCFQSSGLKG</sequence>
<proteinExistence type="predicted"/>
<reference evidence="2" key="1">
    <citation type="submission" date="2018-02" db="EMBL/GenBank/DDBJ databases">
        <title>Genome sequence of Desulfocucumis palustris strain NAW-5.</title>
        <authorList>
            <person name="Watanabe M."/>
            <person name="Kojima H."/>
            <person name="Fukui M."/>
        </authorList>
    </citation>
    <scope>NUCLEOTIDE SEQUENCE [LARGE SCALE GENOMIC DNA]</scope>
    <source>
        <strain evidence="2">NAW-5</strain>
    </source>
</reference>
<dbReference type="EMBL" id="BFAV01000141">
    <property type="protein sequence ID" value="GBF34466.1"/>
    <property type="molecule type" value="Genomic_DNA"/>
</dbReference>
<dbReference type="Proteomes" id="UP000239549">
    <property type="component" value="Unassembled WGS sequence"/>
</dbReference>
<gene>
    <name evidence="1" type="ORF">DCCM_3584</name>
</gene>
<protein>
    <submittedName>
        <fullName evidence="1">Uncharacterized protein</fullName>
    </submittedName>
</protein>
<accession>A0A2L2XJM2</accession>
<dbReference type="AlphaFoldDB" id="A0A2L2XJM2"/>
<keyword evidence="2" id="KW-1185">Reference proteome</keyword>